<dbReference type="Pfam" id="PF01168">
    <property type="entry name" value="Ala_racemase_N"/>
    <property type="match status" value="1"/>
</dbReference>
<name>A0A0G2GPV0_PHACM</name>
<keyword evidence="8" id="KW-0456">Lyase</keyword>
<dbReference type="InterPro" id="IPR051466">
    <property type="entry name" value="D-amino_acid_metab_enzyme"/>
</dbReference>
<dbReference type="AlphaFoldDB" id="A0A0G2GPV0"/>
<dbReference type="Gene3D" id="3.20.20.10">
    <property type="entry name" value="Alanine racemase"/>
    <property type="match status" value="1"/>
</dbReference>
<evidence type="ECO:0000256" key="3">
    <source>
        <dbReference type="ARBA" id="ARBA00005323"/>
    </source>
</evidence>
<keyword evidence="4" id="KW-0216">Detoxification</keyword>
<keyword evidence="7" id="KW-0663">Pyridoxal phosphate</keyword>
<evidence type="ECO:0000259" key="14">
    <source>
        <dbReference type="SMART" id="SM01119"/>
    </source>
</evidence>
<dbReference type="InterPro" id="IPR026956">
    <property type="entry name" value="D-ser_dehydrat-like_dom"/>
</dbReference>
<evidence type="ECO:0000256" key="12">
    <source>
        <dbReference type="ARBA" id="ARBA00069616"/>
    </source>
</evidence>
<comment type="catalytic activity">
    <reaction evidence="9">
        <text>D-serine = pyruvate + NH4(+)</text>
        <dbReference type="Rhea" id="RHEA:13977"/>
        <dbReference type="ChEBI" id="CHEBI:15361"/>
        <dbReference type="ChEBI" id="CHEBI:28938"/>
        <dbReference type="ChEBI" id="CHEBI:35247"/>
        <dbReference type="EC" id="4.3.1.18"/>
    </reaction>
    <physiologicalReaction direction="left-to-right" evidence="9">
        <dbReference type="Rhea" id="RHEA:13978"/>
    </physiologicalReaction>
</comment>
<comment type="cofactor">
    <cofactor evidence="2">
        <name>Zn(2+)</name>
        <dbReference type="ChEBI" id="CHEBI:29105"/>
    </cofactor>
</comment>
<reference evidence="15 16" key="1">
    <citation type="submission" date="2015-05" db="EMBL/GenBank/DDBJ databases">
        <title>Distinctive expansion of gene families associated with plant cell wall degradation and secondary metabolism in the genomes of grapevine trunk pathogens.</title>
        <authorList>
            <person name="Lawrence D.P."/>
            <person name="Travadon R."/>
            <person name="Rolshausen P.E."/>
            <person name="Baumgartner K."/>
        </authorList>
    </citation>
    <scope>NUCLEOTIDE SEQUENCE [LARGE SCALE GENOMIC DNA]</scope>
    <source>
        <strain evidence="15">UCRPC4</strain>
    </source>
</reference>
<comment type="caution">
    <text evidence="15">The sequence shown here is derived from an EMBL/GenBank/DDBJ whole genome shotgun (WGS) entry which is preliminary data.</text>
</comment>
<dbReference type="InterPro" id="IPR042208">
    <property type="entry name" value="D-ser_dehydrat-like_sf"/>
</dbReference>
<dbReference type="PANTHER" id="PTHR28004">
    <property type="entry name" value="ZGC:162816-RELATED"/>
    <property type="match status" value="1"/>
</dbReference>
<evidence type="ECO:0000256" key="5">
    <source>
        <dbReference type="ARBA" id="ARBA00022723"/>
    </source>
</evidence>
<dbReference type="GO" id="GO:0009636">
    <property type="term" value="P:response to toxic substance"/>
    <property type="evidence" value="ECO:0007669"/>
    <property type="project" value="UniProtKB-KW"/>
</dbReference>
<evidence type="ECO:0000313" key="16">
    <source>
        <dbReference type="Proteomes" id="UP000053317"/>
    </source>
</evidence>
<dbReference type="InterPro" id="IPR029066">
    <property type="entry name" value="PLP-binding_barrel"/>
</dbReference>
<protein>
    <recommendedName>
        <fullName evidence="12">D-serine dehydratase</fullName>
        <ecNumber evidence="11">4.3.1.18</ecNumber>
    </recommendedName>
    <alternativeName>
        <fullName evidence="13">D-serine deaminase</fullName>
    </alternativeName>
</protein>
<dbReference type="PANTHER" id="PTHR28004:SF2">
    <property type="entry name" value="D-SERINE DEHYDRATASE"/>
    <property type="match status" value="1"/>
</dbReference>
<dbReference type="SMART" id="SM01119">
    <property type="entry name" value="D-ser_dehydrat"/>
    <property type="match status" value="1"/>
</dbReference>
<organism evidence="15 16">
    <name type="scientific">Phaeomoniella chlamydospora</name>
    <name type="common">Phaeoacremonium chlamydosporum</name>
    <dbReference type="NCBI Taxonomy" id="158046"/>
    <lineage>
        <taxon>Eukaryota</taxon>
        <taxon>Fungi</taxon>
        <taxon>Dikarya</taxon>
        <taxon>Ascomycota</taxon>
        <taxon>Pezizomycotina</taxon>
        <taxon>Eurotiomycetes</taxon>
        <taxon>Chaetothyriomycetidae</taxon>
        <taxon>Phaeomoniellales</taxon>
        <taxon>Phaeomoniellaceae</taxon>
        <taxon>Phaeomoniella</taxon>
    </lineage>
</organism>
<evidence type="ECO:0000256" key="1">
    <source>
        <dbReference type="ARBA" id="ARBA00001933"/>
    </source>
</evidence>
<dbReference type="EC" id="4.3.1.18" evidence="11"/>
<evidence type="ECO:0000256" key="4">
    <source>
        <dbReference type="ARBA" id="ARBA00022575"/>
    </source>
</evidence>
<dbReference type="GO" id="GO:0008721">
    <property type="term" value="F:D-serine ammonia-lyase activity"/>
    <property type="evidence" value="ECO:0007669"/>
    <property type="project" value="UniProtKB-EC"/>
</dbReference>
<keyword evidence="16" id="KW-1185">Reference proteome</keyword>
<dbReference type="OrthoDB" id="20198at2759"/>
<evidence type="ECO:0000256" key="9">
    <source>
        <dbReference type="ARBA" id="ARBA00051198"/>
    </source>
</evidence>
<evidence type="ECO:0000256" key="2">
    <source>
        <dbReference type="ARBA" id="ARBA00001947"/>
    </source>
</evidence>
<dbReference type="InterPro" id="IPR001608">
    <property type="entry name" value="Ala_racemase_N"/>
</dbReference>
<dbReference type="EMBL" id="LCWF01000042">
    <property type="protein sequence ID" value="KKY25373.1"/>
    <property type="molecule type" value="Genomic_DNA"/>
</dbReference>
<comment type="function">
    <text evidence="10">Catalyzes the conversion of D-serine to pyruvate and ammonia. May play a role in D-serine detoxification.</text>
</comment>
<dbReference type="Proteomes" id="UP000053317">
    <property type="component" value="Unassembled WGS sequence"/>
</dbReference>
<dbReference type="Pfam" id="PF14031">
    <property type="entry name" value="D-ser_dehydrat"/>
    <property type="match status" value="1"/>
</dbReference>
<proteinExistence type="inferred from homology"/>
<accession>A0A0G2GPV0</accession>
<gene>
    <name evidence="15" type="ORF">UCRPC4_g01851</name>
</gene>
<sequence length="409" mass="44417">MKRHCDVMLQTAKDLGVGFRAHVKTHKTTEGVRLQMGDSQEVNLVASTVLEIENLVPLLREYRDAGRSINILYGVPLGPSQVDRLGRIATILGPDSVSVMIDDPQQLASLTKFKEIAGFPACIFLKVDTGYHRAGLPAQAMNKKGMLASLVAAEKAGHAKLKGVYSHNSLSYAGTTPEQAMTKLREEIQGCLDAVKYNEGSLPDRKLVVSIGATPQVVSAQNLTKDHSSAASEAARKILREPGANVTIELHAGVYPVLDMQQMATHARLSSRPPAEDIALTVVAEVCSVYSERSKPEAMISAGCLALGREPSPDYRGWGVVSAWGRQDSSTKSRLIVDRISQEHGVLALEEQDPDTKTLPLTVGQKIKIWPNHACITGAGYGWYLVVDSSKDDPTSSKIVDVWVRWTGW</sequence>
<evidence type="ECO:0000313" key="15">
    <source>
        <dbReference type="EMBL" id="KKY25373.1"/>
    </source>
</evidence>
<keyword evidence="6" id="KW-0862">Zinc</keyword>
<dbReference type="GO" id="GO:0046872">
    <property type="term" value="F:metal ion binding"/>
    <property type="evidence" value="ECO:0007669"/>
    <property type="project" value="UniProtKB-KW"/>
</dbReference>
<comment type="cofactor">
    <cofactor evidence="1">
        <name>pyridoxal 5'-phosphate</name>
        <dbReference type="ChEBI" id="CHEBI:597326"/>
    </cofactor>
</comment>
<evidence type="ECO:0000256" key="6">
    <source>
        <dbReference type="ARBA" id="ARBA00022833"/>
    </source>
</evidence>
<dbReference type="GO" id="GO:0036088">
    <property type="term" value="P:D-serine catabolic process"/>
    <property type="evidence" value="ECO:0007669"/>
    <property type="project" value="TreeGrafter"/>
</dbReference>
<evidence type="ECO:0000256" key="11">
    <source>
        <dbReference type="ARBA" id="ARBA00066349"/>
    </source>
</evidence>
<reference evidence="15 16" key="2">
    <citation type="submission" date="2015-05" db="EMBL/GenBank/DDBJ databases">
        <authorList>
            <person name="Morales-Cruz A."/>
            <person name="Amrine K.C."/>
            <person name="Cantu D."/>
        </authorList>
    </citation>
    <scope>NUCLEOTIDE SEQUENCE [LARGE SCALE GENOMIC DNA]</scope>
    <source>
        <strain evidence="15">UCRPC4</strain>
    </source>
</reference>
<dbReference type="FunFam" id="3.20.20.10:FF:000016">
    <property type="entry name" value="D-serine dehydratase"/>
    <property type="match status" value="1"/>
</dbReference>
<evidence type="ECO:0000256" key="13">
    <source>
        <dbReference type="ARBA" id="ARBA00075219"/>
    </source>
</evidence>
<evidence type="ECO:0000256" key="8">
    <source>
        <dbReference type="ARBA" id="ARBA00023239"/>
    </source>
</evidence>
<comment type="similarity">
    <text evidence="3">Belongs to the DSD1 family.</text>
</comment>
<dbReference type="Gene3D" id="2.40.37.20">
    <property type="entry name" value="D-serine dehydratase-like domain"/>
    <property type="match status" value="1"/>
</dbReference>
<evidence type="ECO:0000256" key="10">
    <source>
        <dbReference type="ARBA" id="ARBA00055764"/>
    </source>
</evidence>
<keyword evidence="5" id="KW-0479">Metal-binding</keyword>
<feature type="domain" description="D-serine dehydratase-like" evidence="14">
    <location>
        <begin position="279"/>
        <end position="388"/>
    </location>
</feature>
<dbReference type="SUPFAM" id="SSF51419">
    <property type="entry name" value="PLP-binding barrel"/>
    <property type="match status" value="1"/>
</dbReference>
<evidence type="ECO:0000256" key="7">
    <source>
        <dbReference type="ARBA" id="ARBA00022898"/>
    </source>
</evidence>